<gene>
    <name evidence="3" type="ORF">G6F64_013014</name>
</gene>
<feature type="domain" description="Reverse transcriptase" evidence="2">
    <location>
        <begin position="1"/>
        <end position="84"/>
    </location>
</feature>
<name>A0A9P6WWA3_RHIOR</name>
<dbReference type="InterPro" id="IPR050951">
    <property type="entry name" value="Retrovirus_Pol_polyprotein"/>
</dbReference>
<dbReference type="FunFam" id="3.30.70.270:FF:000020">
    <property type="entry name" value="Transposon Tf2-6 polyprotein-like Protein"/>
    <property type="match status" value="1"/>
</dbReference>
<dbReference type="InterPro" id="IPR043128">
    <property type="entry name" value="Rev_trsase/Diguanyl_cyclase"/>
</dbReference>
<sequence>MFTTDTIAKLTMSTPWRLFSYCVMPFGKGVSTYIDDICVHNTSFEEHLSLLEQVLRRLHEVNLVLKPNKCVWYQREVEILGFIVSQTGITPNPKNVEKIINFKRPHNVKDIRAFTALAGFYRRHIQGFGEVIEPLNRLLKKNTRFVWGHEHQVAYESINNSIVKAVKLKYPDPYARYSLYTDASDIGLGAVLTQMDNELGEERPLCFLSRKLVPAEVNYPTVEKELLAVVCALKKLRKYLLDKAFDLQLLE</sequence>
<reference evidence="3" key="1">
    <citation type="journal article" date="2020" name="Microb. Genom.">
        <title>Genetic diversity of clinical and environmental Mucorales isolates obtained from an investigation of mucormycosis cases among solid organ transplant recipients.</title>
        <authorList>
            <person name="Nguyen M.H."/>
            <person name="Kaul D."/>
            <person name="Muto C."/>
            <person name="Cheng S.J."/>
            <person name="Richter R.A."/>
            <person name="Bruno V.M."/>
            <person name="Liu G."/>
            <person name="Beyhan S."/>
            <person name="Sundermann A.J."/>
            <person name="Mounaud S."/>
            <person name="Pasculle A.W."/>
            <person name="Nierman W.C."/>
            <person name="Driscoll E."/>
            <person name="Cumbie R."/>
            <person name="Clancy C.J."/>
            <person name="Dupont C.L."/>
        </authorList>
    </citation>
    <scope>NUCLEOTIDE SEQUENCE</scope>
    <source>
        <strain evidence="3">GL11</strain>
    </source>
</reference>
<proteinExistence type="predicted"/>
<evidence type="ECO:0000313" key="3">
    <source>
        <dbReference type="EMBL" id="KAG1297933.1"/>
    </source>
</evidence>
<dbReference type="SUPFAM" id="SSF56672">
    <property type="entry name" value="DNA/RNA polymerases"/>
    <property type="match status" value="1"/>
</dbReference>
<dbReference type="InterPro" id="IPR041577">
    <property type="entry name" value="RT_RNaseH_2"/>
</dbReference>
<keyword evidence="1" id="KW-0511">Multifunctional enzyme</keyword>
<dbReference type="Pfam" id="PF00078">
    <property type="entry name" value="RVT_1"/>
    <property type="match status" value="1"/>
</dbReference>
<dbReference type="GO" id="GO:0003824">
    <property type="term" value="F:catalytic activity"/>
    <property type="evidence" value="ECO:0007669"/>
    <property type="project" value="UniProtKB-KW"/>
</dbReference>
<dbReference type="PANTHER" id="PTHR37984:SF5">
    <property type="entry name" value="PROTEIN NYNRIN-LIKE"/>
    <property type="match status" value="1"/>
</dbReference>
<dbReference type="CDD" id="cd09274">
    <property type="entry name" value="RNase_HI_RT_Ty3"/>
    <property type="match status" value="1"/>
</dbReference>
<dbReference type="OrthoDB" id="2204425at2759"/>
<organism evidence="3 4">
    <name type="scientific">Rhizopus oryzae</name>
    <name type="common">Mucormycosis agent</name>
    <name type="synonym">Rhizopus arrhizus var. delemar</name>
    <dbReference type="NCBI Taxonomy" id="64495"/>
    <lineage>
        <taxon>Eukaryota</taxon>
        <taxon>Fungi</taxon>
        <taxon>Fungi incertae sedis</taxon>
        <taxon>Mucoromycota</taxon>
        <taxon>Mucoromycotina</taxon>
        <taxon>Mucoromycetes</taxon>
        <taxon>Mucorales</taxon>
        <taxon>Mucorineae</taxon>
        <taxon>Rhizopodaceae</taxon>
        <taxon>Rhizopus</taxon>
    </lineage>
</organism>
<comment type="caution">
    <text evidence="3">The sequence shown here is derived from an EMBL/GenBank/DDBJ whole genome shotgun (WGS) entry which is preliminary data.</text>
</comment>
<dbReference type="Gene3D" id="3.30.70.270">
    <property type="match status" value="2"/>
</dbReference>
<dbReference type="PANTHER" id="PTHR37984">
    <property type="entry name" value="PROTEIN CBG26694"/>
    <property type="match status" value="1"/>
</dbReference>
<accession>A0A9P6WWA3</accession>
<dbReference type="Proteomes" id="UP000716291">
    <property type="component" value="Unassembled WGS sequence"/>
</dbReference>
<dbReference type="Pfam" id="PF17919">
    <property type="entry name" value="RT_RNaseH_2"/>
    <property type="match status" value="1"/>
</dbReference>
<dbReference type="PROSITE" id="PS50878">
    <property type="entry name" value="RT_POL"/>
    <property type="match status" value="1"/>
</dbReference>
<evidence type="ECO:0000259" key="2">
    <source>
        <dbReference type="PROSITE" id="PS50878"/>
    </source>
</evidence>
<keyword evidence="4" id="KW-1185">Reference proteome</keyword>
<dbReference type="EMBL" id="JAANQT010004638">
    <property type="protein sequence ID" value="KAG1297933.1"/>
    <property type="molecule type" value="Genomic_DNA"/>
</dbReference>
<evidence type="ECO:0000256" key="1">
    <source>
        <dbReference type="ARBA" id="ARBA00023268"/>
    </source>
</evidence>
<evidence type="ECO:0000313" key="4">
    <source>
        <dbReference type="Proteomes" id="UP000716291"/>
    </source>
</evidence>
<dbReference type="InterPro" id="IPR043502">
    <property type="entry name" value="DNA/RNA_pol_sf"/>
</dbReference>
<dbReference type="AlphaFoldDB" id="A0A9P6WWA3"/>
<dbReference type="InterPro" id="IPR000477">
    <property type="entry name" value="RT_dom"/>
</dbReference>
<protein>
    <recommendedName>
        <fullName evidence="2">Reverse transcriptase domain-containing protein</fullName>
    </recommendedName>
</protein>